<gene>
    <name evidence="2" type="primary">Dmtf1-L2</name>
    <name evidence="2" type="ORF">Hamer_G000728</name>
</gene>
<accession>A0A8J5T1V1</accession>
<feature type="region of interest" description="Disordered" evidence="1">
    <location>
        <begin position="196"/>
        <end position="217"/>
    </location>
</feature>
<feature type="compositionally biased region" description="Polar residues" evidence="1">
    <location>
        <begin position="199"/>
        <end position="217"/>
    </location>
</feature>
<comment type="caution">
    <text evidence="2">The sequence shown here is derived from an EMBL/GenBank/DDBJ whole genome shotgun (WGS) entry which is preliminary data.</text>
</comment>
<reference evidence="2" key="1">
    <citation type="journal article" date="2021" name="Sci. Adv.">
        <title>The American lobster genome reveals insights on longevity, neural, and immune adaptations.</title>
        <authorList>
            <person name="Polinski J.M."/>
            <person name="Zimin A.V."/>
            <person name="Clark K.F."/>
            <person name="Kohn A.B."/>
            <person name="Sadowski N."/>
            <person name="Timp W."/>
            <person name="Ptitsyn A."/>
            <person name="Khanna P."/>
            <person name="Romanova D.Y."/>
            <person name="Williams P."/>
            <person name="Greenwood S.J."/>
            <person name="Moroz L.L."/>
            <person name="Walt D.R."/>
            <person name="Bodnar A.G."/>
        </authorList>
    </citation>
    <scope>NUCLEOTIDE SEQUENCE</scope>
    <source>
        <strain evidence="2">GMGI-L3</strain>
    </source>
</reference>
<evidence type="ECO:0000256" key="1">
    <source>
        <dbReference type="SAM" id="MobiDB-lite"/>
    </source>
</evidence>
<evidence type="ECO:0000313" key="2">
    <source>
        <dbReference type="EMBL" id="KAG7171810.1"/>
    </source>
</evidence>
<dbReference type="Proteomes" id="UP000747542">
    <property type="component" value="Unassembled WGS sequence"/>
</dbReference>
<dbReference type="AlphaFoldDB" id="A0A8J5T1V1"/>
<dbReference type="EMBL" id="JAHLQT010011632">
    <property type="protein sequence ID" value="KAG7171810.1"/>
    <property type="molecule type" value="Genomic_DNA"/>
</dbReference>
<feature type="compositionally biased region" description="Low complexity" evidence="1">
    <location>
        <begin position="231"/>
        <end position="242"/>
    </location>
</feature>
<keyword evidence="3" id="KW-1185">Reference proteome</keyword>
<proteinExistence type="predicted"/>
<feature type="region of interest" description="Disordered" evidence="1">
    <location>
        <begin position="231"/>
        <end position="257"/>
    </location>
</feature>
<evidence type="ECO:0000313" key="3">
    <source>
        <dbReference type="Proteomes" id="UP000747542"/>
    </source>
</evidence>
<sequence>MCQQLYNMQSLSLLQSTLVELPATFLNSVTNATVLTAASATTPGNKSPTGSSQDCVSVGTIKLCIPAANFSHIINSDETEEDFGSRLSGLVQSALLAQSVDVRVCQSATVMVSQPQSFTSPTLTTQLTTELPQLSTHLTPTLSSGVKTQSIVVETMEDPMSIHLSGVTGTEVRHATLLDQGALGGGVKEEDILSDGEVSHSQTGLASSLDPSSPATTSQVILNDPILAVSGEPLGQEEGLQQENDDSDITCSGLSED</sequence>
<organism evidence="2 3">
    <name type="scientific">Homarus americanus</name>
    <name type="common">American lobster</name>
    <dbReference type="NCBI Taxonomy" id="6706"/>
    <lineage>
        <taxon>Eukaryota</taxon>
        <taxon>Metazoa</taxon>
        <taxon>Ecdysozoa</taxon>
        <taxon>Arthropoda</taxon>
        <taxon>Crustacea</taxon>
        <taxon>Multicrustacea</taxon>
        <taxon>Malacostraca</taxon>
        <taxon>Eumalacostraca</taxon>
        <taxon>Eucarida</taxon>
        <taxon>Decapoda</taxon>
        <taxon>Pleocyemata</taxon>
        <taxon>Astacidea</taxon>
        <taxon>Nephropoidea</taxon>
        <taxon>Nephropidae</taxon>
        <taxon>Homarus</taxon>
    </lineage>
</organism>
<name>A0A8J5T1V1_HOMAM</name>
<protein>
    <submittedName>
        <fullName evidence="2">Putative Cyclin-D-binding Myb-like transcription factor 1-like 2</fullName>
    </submittedName>
</protein>